<feature type="signal peptide" evidence="2">
    <location>
        <begin position="1"/>
        <end position="25"/>
    </location>
</feature>
<dbReference type="PANTHER" id="PTHR42928:SF5">
    <property type="entry name" value="BLR1237 PROTEIN"/>
    <property type="match status" value="1"/>
</dbReference>
<accession>A0ABV4AKW9</accession>
<organism evidence="3 4">
    <name type="scientific">Isoalcanivorax beigongshangi</name>
    <dbReference type="NCBI Taxonomy" id="3238810"/>
    <lineage>
        <taxon>Bacteria</taxon>
        <taxon>Pseudomonadati</taxon>
        <taxon>Pseudomonadota</taxon>
        <taxon>Gammaproteobacteria</taxon>
        <taxon>Oceanospirillales</taxon>
        <taxon>Alcanivoracaceae</taxon>
        <taxon>Isoalcanivorax</taxon>
    </lineage>
</organism>
<dbReference type="PANTHER" id="PTHR42928">
    <property type="entry name" value="TRICARBOXYLATE-BINDING PROTEIN"/>
    <property type="match status" value="1"/>
</dbReference>
<dbReference type="EMBL" id="JBGCUO010000001">
    <property type="protein sequence ID" value="MEY1662340.1"/>
    <property type="molecule type" value="Genomic_DNA"/>
</dbReference>
<sequence length="325" mass="34754">MKRYLATAATLLALGLGALAPASWADDNWPRKSVRLVVPFPAGGATDSLARVLAEFMHRELGKPVIVDNRAGAGGNIGAEVVARAPADGHMLMLTITNIVQTPQMLSRQPFDPIKDFTPIAQLVTTPLVMVVRAESGITTPAELVEYIRNDPSHASYGSYGAGSSGHLYGYAFAKQTGLDIPHVAYRGEAPSVSDLLGGQVTAVIMSGVGAAPHVRAGRMNALAMTGTYRMPALPDVPTFKELGYERMDNKGWFGLFGPAGMDPALQQRLSDLMLRALKDPEVMQRVENLSLVIDPVPASDFAKVVASDYSKWGTVIREAGIRLD</sequence>
<dbReference type="Pfam" id="PF03401">
    <property type="entry name" value="TctC"/>
    <property type="match status" value="1"/>
</dbReference>
<name>A0ABV4AKW9_9GAMM</name>
<reference evidence="3 4" key="1">
    <citation type="submission" date="2024-07" db="EMBL/GenBank/DDBJ databases">
        <authorList>
            <person name="Ren Q."/>
        </authorList>
    </citation>
    <scope>NUCLEOTIDE SEQUENCE [LARGE SCALE GENOMIC DNA]</scope>
    <source>
        <strain evidence="3 4">REN37</strain>
    </source>
</reference>
<dbReference type="InterPro" id="IPR005064">
    <property type="entry name" value="BUG"/>
</dbReference>
<dbReference type="Proteomes" id="UP001562065">
    <property type="component" value="Unassembled WGS sequence"/>
</dbReference>
<protein>
    <submittedName>
        <fullName evidence="3">Bug family tripartite tricarboxylate transporter substrate binding protein</fullName>
    </submittedName>
</protein>
<comment type="similarity">
    <text evidence="1">Belongs to the UPF0065 (bug) family.</text>
</comment>
<dbReference type="RefSeq" id="WP_369455576.1">
    <property type="nucleotide sequence ID" value="NZ_JBGCUO010000001.1"/>
</dbReference>
<gene>
    <name evidence="3" type="ORF">AB5I84_09295</name>
</gene>
<evidence type="ECO:0000256" key="1">
    <source>
        <dbReference type="ARBA" id="ARBA00006987"/>
    </source>
</evidence>
<dbReference type="InterPro" id="IPR042100">
    <property type="entry name" value="Bug_dom1"/>
</dbReference>
<keyword evidence="2" id="KW-0732">Signal</keyword>
<dbReference type="SUPFAM" id="SSF53850">
    <property type="entry name" value="Periplasmic binding protein-like II"/>
    <property type="match status" value="1"/>
</dbReference>
<evidence type="ECO:0000313" key="3">
    <source>
        <dbReference type="EMBL" id="MEY1662340.1"/>
    </source>
</evidence>
<dbReference type="Gene3D" id="3.40.190.150">
    <property type="entry name" value="Bordetella uptake gene, domain 1"/>
    <property type="match status" value="1"/>
</dbReference>
<proteinExistence type="inferred from homology"/>
<feature type="chain" id="PRO_5046593675" evidence="2">
    <location>
        <begin position="26"/>
        <end position="325"/>
    </location>
</feature>
<dbReference type="CDD" id="cd07012">
    <property type="entry name" value="PBP2_Bug_TTT"/>
    <property type="match status" value="1"/>
</dbReference>
<dbReference type="PIRSF" id="PIRSF017082">
    <property type="entry name" value="YflP"/>
    <property type="match status" value="1"/>
</dbReference>
<evidence type="ECO:0000256" key="2">
    <source>
        <dbReference type="SAM" id="SignalP"/>
    </source>
</evidence>
<evidence type="ECO:0000313" key="4">
    <source>
        <dbReference type="Proteomes" id="UP001562065"/>
    </source>
</evidence>
<keyword evidence="4" id="KW-1185">Reference proteome</keyword>
<comment type="caution">
    <text evidence="3">The sequence shown here is derived from an EMBL/GenBank/DDBJ whole genome shotgun (WGS) entry which is preliminary data.</text>
</comment>
<dbReference type="Gene3D" id="3.40.190.10">
    <property type="entry name" value="Periplasmic binding protein-like II"/>
    <property type="match status" value="1"/>
</dbReference>